<dbReference type="GO" id="GO:0005975">
    <property type="term" value="P:carbohydrate metabolic process"/>
    <property type="evidence" value="ECO:0007669"/>
    <property type="project" value="InterPro"/>
</dbReference>
<proteinExistence type="inferred from homology"/>
<dbReference type="InterPro" id="IPR002037">
    <property type="entry name" value="Glyco_hydro_8"/>
</dbReference>
<comment type="caution">
    <text evidence="4">The sequence shown here is derived from an EMBL/GenBank/DDBJ whole genome shotgun (WGS) entry which is preliminary data.</text>
</comment>
<dbReference type="PRINTS" id="PR00735">
    <property type="entry name" value="GLHYDRLASE8"/>
</dbReference>
<dbReference type="InterPro" id="IPR008928">
    <property type="entry name" value="6-hairpin_glycosidase_sf"/>
</dbReference>
<accession>A0A0R2C024</accession>
<dbReference type="GO" id="GO:0004553">
    <property type="term" value="F:hydrolase activity, hydrolyzing O-glycosyl compounds"/>
    <property type="evidence" value="ECO:0007669"/>
    <property type="project" value="InterPro"/>
</dbReference>
<evidence type="ECO:0000256" key="2">
    <source>
        <dbReference type="ARBA" id="ARBA00022801"/>
    </source>
</evidence>
<dbReference type="Pfam" id="PF01270">
    <property type="entry name" value="Glyco_hydro_8"/>
    <property type="match status" value="1"/>
</dbReference>
<organism evidence="4 5">
    <name type="scientific">Liquorilactobacillus vini DSM 20605</name>
    <dbReference type="NCBI Taxonomy" id="1133569"/>
    <lineage>
        <taxon>Bacteria</taxon>
        <taxon>Bacillati</taxon>
        <taxon>Bacillota</taxon>
        <taxon>Bacilli</taxon>
        <taxon>Lactobacillales</taxon>
        <taxon>Lactobacillaceae</taxon>
        <taxon>Liquorilactobacillus</taxon>
    </lineage>
</organism>
<dbReference type="eggNOG" id="COG3405">
    <property type="taxonomic scope" value="Bacteria"/>
</dbReference>
<dbReference type="AlphaFoldDB" id="A0A0R2C024"/>
<dbReference type="Proteomes" id="UP000051576">
    <property type="component" value="Unassembled WGS sequence"/>
</dbReference>
<dbReference type="PATRIC" id="fig|1133569.4.peg.2021"/>
<dbReference type="Gene3D" id="1.50.10.10">
    <property type="match status" value="1"/>
</dbReference>
<name>A0A0R2C024_9LACO</name>
<comment type="similarity">
    <text evidence="1">Belongs to the glycosyl hydrolase 8 (cellulase D) family.</text>
</comment>
<dbReference type="STRING" id="1133569.FD21_GL001866"/>
<evidence type="ECO:0000256" key="3">
    <source>
        <dbReference type="ARBA" id="ARBA00023295"/>
    </source>
</evidence>
<keyword evidence="3" id="KW-0326">Glycosidase</keyword>
<protein>
    <submittedName>
        <fullName evidence="4">Glycoside hydrolase family protein</fullName>
    </submittedName>
</protein>
<evidence type="ECO:0000313" key="4">
    <source>
        <dbReference type="EMBL" id="KRM84840.1"/>
    </source>
</evidence>
<keyword evidence="2 4" id="KW-0378">Hydrolase</keyword>
<evidence type="ECO:0000313" key="5">
    <source>
        <dbReference type="Proteomes" id="UP000051576"/>
    </source>
</evidence>
<keyword evidence="5" id="KW-1185">Reference proteome</keyword>
<dbReference type="EMBL" id="AYYX01000069">
    <property type="protein sequence ID" value="KRM84840.1"/>
    <property type="molecule type" value="Genomic_DNA"/>
</dbReference>
<evidence type="ECO:0000256" key="1">
    <source>
        <dbReference type="ARBA" id="ARBA00009209"/>
    </source>
</evidence>
<dbReference type="InterPro" id="IPR012341">
    <property type="entry name" value="6hp_glycosidase-like_sf"/>
</dbReference>
<reference evidence="4 5" key="1">
    <citation type="journal article" date="2015" name="Genome Announc.">
        <title>Expanding the biotechnology potential of lactobacilli through comparative genomics of 213 strains and associated genera.</title>
        <authorList>
            <person name="Sun Z."/>
            <person name="Harris H.M."/>
            <person name="McCann A."/>
            <person name="Guo C."/>
            <person name="Argimon S."/>
            <person name="Zhang W."/>
            <person name="Yang X."/>
            <person name="Jeffery I.B."/>
            <person name="Cooney J.C."/>
            <person name="Kagawa T.F."/>
            <person name="Liu W."/>
            <person name="Song Y."/>
            <person name="Salvetti E."/>
            <person name="Wrobel A."/>
            <person name="Rasinkangas P."/>
            <person name="Parkhill J."/>
            <person name="Rea M.C."/>
            <person name="O'Sullivan O."/>
            <person name="Ritari J."/>
            <person name="Douillard F.P."/>
            <person name="Paul Ross R."/>
            <person name="Yang R."/>
            <person name="Briner A.E."/>
            <person name="Felis G.E."/>
            <person name="de Vos W.M."/>
            <person name="Barrangou R."/>
            <person name="Klaenhammer T.R."/>
            <person name="Caufield P.W."/>
            <person name="Cui Y."/>
            <person name="Zhang H."/>
            <person name="O'Toole P.W."/>
        </authorList>
    </citation>
    <scope>NUCLEOTIDE SEQUENCE [LARGE SCALE GENOMIC DNA]</scope>
    <source>
        <strain evidence="4 5">DSM 20605</strain>
    </source>
</reference>
<gene>
    <name evidence="4" type="ORF">FD21_GL001866</name>
</gene>
<sequence>MSWKQIISLEKKRLKKFKNNATDGDLYLAYSLIQAAKAWPQNAVSYRQQAKLILQDILKYDYNPKSGLLTVGNWATSNKRAQNLLRTSDVLPKQFTAFYHLTGNRIWLKIKYRMLAELLSLSQQHKTGLLPDFAWINSKGAVAVAPKTVSSKYDGVYYYNACRLPYNLAQSSDSQSQRILNKMMKFFMQKKFISGGYRLNGQKLNDYQSASFGAPIFYAALNNSKYNKLIQQEKYIFMQKLMPNNYYQSALIVLTLFNPNFR</sequence>
<dbReference type="SUPFAM" id="SSF48208">
    <property type="entry name" value="Six-hairpin glycosidases"/>
    <property type="match status" value="1"/>
</dbReference>